<evidence type="ECO:0000256" key="2">
    <source>
        <dbReference type="ARBA" id="ARBA00007992"/>
    </source>
</evidence>
<protein>
    <submittedName>
        <fullName evidence="6">Uncharacterized protein</fullName>
    </submittedName>
</protein>
<dbReference type="SUPFAM" id="SSF51905">
    <property type="entry name" value="FAD/NAD(P)-binding domain"/>
    <property type="match status" value="1"/>
</dbReference>
<sequence length="192" mass="21250">MDSYLELRIHLFSLSDFRMLMLIVSGDNLTIQPSALPILRHPSSAKRSKKSSRTAGWPTTSIQANTSMVQTRQVSTTPRMPSDAKARTSRLMQSRIKFYKSLIRQAERLGLCTEYNKCVVSYYEDKDVGIGGVVLESGARREADAVIAADGIKTHSGKVISGEEIQPKESGMVIYRSAYPTEHALSEPLVKG</sequence>
<dbReference type="Proteomes" id="UP001276659">
    <property type="component" value="Unassembled WGS sequence"/>
</dbReference>
<dbReference type="PANTHER" id="PTHR13789:SF315">
    <property type="entry name" value="FAD-DEPENDENT MONOOXYGENASE MDPD"/>
    <property type="match status" value="1"/>
</dbReference>
<dbReference type="AlphaFoldDB" id="A0AAE0DEB4"/>
<dbReference type="InterPro" id="IPR036188">
    <property type="entry name" value="FAD/NAD-bd_sf"/>
</dbReference>
<dbReference type="PANTHER" id="PTHR13789">
    <property type="entry name" value="MONOOXYGENASE"/>
    <property type="match status" value="1"/>
</dbReference>
<dbReference type="Gene3D" id="3.50.50.60">
    <property type="entry name" value="FAD/NAD(P)-binding domain"/>
    <property type="match status" value="1"/>
</dbReference>
<keyword evidence="3" id="KW-0560">Oxidoreductase</keyword>
<keyword evidence="7" id="KW-1185">Reference proteome</keyword>
<accession>A0AAE0DEB4</accession>
<evidence type="ECO:0000256" key="3">
    <source>
        <dbReference type="ARBA" id="ARBA00023002"/>
    </source>
</evidence>
<comment type="similarity">
    <text evidence="2">Belongs to the paxM FAD-dependent monooxygenase family.</text>
</comment>
<organism evidence="6 7">
    <name type="scientific">Lepraria neglecta</name>
    <dbReference type="NCBI Taxonomy" id="209136"/>
    <lineage>
        <taxon>Eukaryota</taxon>
        <taxon>Fungi</taxon>
        <taxon>Dikarya</taxon>
        <taxon>Ascomycota</taxon>
        <taxon>Pezizomycotina</taxon>
        <taxon>Lecanoromycetes</taxon>
        <taxon>OSLEUM clade</taxon>
        <taxon>Lecanoromycetidae</taxon>
        <taxon>Lecanorales</taxon>
        <taxon>Lecanorineae</taxon>
        <taxon>Stereocaulaceae</taxon>
        <taxon>Lepraria</taxon>
    </lineage>
</organism>
<feature type="compositionally biased region" description="Polar residues" evidence="5">
    <location>
        <begin position="68"/>
        <end position="79"/>
    </location>
</feature>
<keyword evidence="4" id="KW-0503">Monooxygenase</keyword>
<evidence type="ECO:0000256" key="4">
    <source>
        <dbReference type="ARBA" id="ARBA00023033"/>
    </source>
</evidence>
<evidence type="ECO:0000313" key="6">
    <source>
        <dbReference type="EMBL" id="KAK3167802.1"/>
    </source>
</evidence>
<comment type="cofactor">
    <cofactor evidence="1">
        <name>FAD</name>
        <dbReference type="ChEBI" id="CHEBI:57692"/>
    </cofactor>
</comment>
<name>A0AAE0DEB4_9LECA</name>
<feature type="region of interest" description="Disordered" evidence="5">
    <location>
        <begin position="68"/>
        <end position="87"/>
    </location>
</feature>
<reference evidence="6" key="1">
    <citation type="submission" date="2022-11" db="EMBL/GenBank/DDBJ databases">
        <title>Chromosomal genome sequence assembly and mating type (MAT) locus characterization of the leprose asexual lichenized fungus Lepraria neglecta (Nyl.) Erichsen.</title>
        <authorList>
            <person name="Allen J.L."/>
            <person name="Pfeffer B."/>
        </authorList>
    </citation>
    <scope>NUCLEOTIDE SEQUENCE</scope>
    <source>
        <strain evidence="6">Allen 5258</strain>
    </source>
</reference>
<evidence type="ECO:0000256" key="5">
    <source>
        <dbReference type="SAM" id="MobiDB-lite"/>
    </source>
</evidence>
<evidence type="ECO:0000256" key="1">
    <source>
        <dbReference type="ARBA" id="ARBA00001974"/>
    </source>
</evidence>
<dbReference type="EMBL" id="JASNWA010000010">
    <property type="protein sequence ID" value="KAK3167802.1"/>
    <property type="molecule type" value="Genomic_DNA"/>
</dbReference>
<gene>
    <name evidence="6" type="ORF">OEA41_004248</name>
</gene>
<comment type="caution">
    <text evidence="6">The sequence shown here is derived from an EMBL/GenBank/DDBJ whole genome shotgun (WGS) entry which is preliminary data.</text>
</comment>
<proteinExistence type="inferred from homology"/>
<evidence type="ECO:0000313" key="7">
    <source>
        <dbReference type="Proteomes" id="UP001276659"/>
    </source>
</evidence>
<dbReference type="GO" id="GO:0004497">
    <property type="term" value="F:monooxygenase activity"/>
    <property type="evidence" value="ECO:0007669"/>
    <property type="project" value="UniProtKB-KW"/>
</dbReference>
<dbReference type="InterPro" id="IPR050493">
    <property type="entry name" value="FAD-dep_Monooxygenase_BioMet"/>
</dbReference>